<dbReference type="Proteomes" id="UP000026961">
    <property type="component" value="Chromosome 4"/>
</dbReference>
<sequence length="83" mass="9056">MAVTLCRHRARTHLPPHPLPRHPGQASTPATVLRRGLLHRPSPVVANALLTAYARCGDLTAALVMFDYISDSTHDARNLLAII</sequence>
<keyword evidence="2" id="KW-1185">Reference proteome</keyword>
<organism evidence="1">
    <name type="scientific">Oryza glumipatula</name>
    <dbReference type="NCBI Taxonomy" id="40148"/>
    <lineage>
        <taxon>Eukaryota</taxon>
        <taxon>Viridiplantae</taxon>
        <taxon>Streptophyta</taxon>
        <taxon>Embryophyta</taxon>
        <taxon>Tracheophyta</taxon>
        <taxon>Spermatophyta</taxon>
        <taxon>Magnoliopsida</taxon>
        <taxon>Liliopsida</taxon>
        <taxon>Poales</taxon>
        <taxon>Poaceae</taxon>
        <taxon>BOP clade</taxon>
        <taxon>Oryzoideae</taxon>
        <taxon>Oryzeae</taxon>
        <taxon>Oryzinae</taxon>
        <taxon>Oryza</taxon>
    </lineage>
</organism>
<reference evidence="1" key="2">
    <citation type="submission" date="2018-05" db="EMBL/GenBank/DDBJ databases">
        <title>OgluRS3 (Oryza glumaepatula Reference Sequence Version 3).</title>
        <authorList>
            <person name="Zhang J."/>
            <person name="Kudrna D."/>
            <person name="Lee S."/>
            <person name="Talag J."/>
            <person name="Welchert J."/>
            <person name="Wing R.A."/>
        </authorList>
    </citation>
    <scope>NUCLEOTIDE SEQUENCE [LARGE SCALE GENOMIC DNA]</scope>
</reference>
<reference evidence="1" key="1">
    <citation type="submission" date="2015-04" db="UniProtKB">
        <authorList>
            <consortium name="EnsemblPlants"/>
        </authorList>
    </citation>
    <scope>IDENTIFICATION</scope>
</reference>
<proteinExistence type="predicted"/>
<evidence type="ECO:0008006" key="3">
    <source>
        <dbReference type="Google" id="ProtNLM"/>
    </source>
</evidence>
<accession>A0A0D9ZGJ6</accession>
<name>A0A0D9ZGJ6_9ORYZ</name>
<dbReference type="EnsemblPlants" id="OGLUM04G00920.1">
    <property type="protein sequence ID" value="OGLUM04G00920.1"/>
    <property type="gene ID" value="OGLUM04G00920"/>
</dbReference>
<protein>
    <recommendedName>
        <fullName evidence="3">Pentatricopeptide repeat-containing protein</fullName>
    </recommendedName>
</protein>
<evidence type="ECO:0000313" key="1">
    <source>
        <dbReference type="EnsemblPlants" id="OGLUM04G00920.1"/>
    </source>
</evidence>
<evidence type="ECO:0000313" key="2">
    <source>
        <dbReference type="Proteomes" id="UP000026961"/>
    </source>
</evidence>
<dbReference type="HOGENOM" id="CLU_2546434_0_0_1"/>
<dbReference type="AlphaFoldDB" id="A0A0D9ZGJ6"/>
<dbReference type="Gramene" id="OGLUM04G00920.1">
    <property type="protein sequence ID" value="OGLUM04G00920.1"/>
    <property type="gene ID" value="OGLUM04G00920"/>
</dbReference>